<feature type="compositionally biased region" description="Basic residues" evidence="1">
    <location>
        <begin position="150"/>
        <end position="161"/>
    </location>
</feature>
<reference evidence="2 3" key="1">
    <citation type="journal article" date="2020" name="bioRxiv">
        <title>Sequence and annotation of 42 cannabis genomes reveals extensive copy number variation in cannabinoid synthesis and pathogen resistance genes.</title>
        <authorList>
            <person name="Mckernan K.J."/>
            <person name="Helbert Y."/>
            <person name="Kane L.T."/>
            <person name="Ebling H."/>
            <person name="Zhang L."/>
            <person name="Liu B."/>
            <person name="Eaton Z."/>
            <person name="Mclaughlin S."/>
            <person name="Kingan S."/>
            <person name="Baybayan P."/>
            <person name="Concepcion G."/>
            <person name="Jordan M."/>
            <person name="Riva A."/>
            <person name="Barbazuk W."/>
            <person name="Harkins T."/>
        </authorList>
    </citation>
    <scope>NUCLEOTIDE SEQUENCE [LARGE SCALE GENOMIC DNA]</scope>
    <source>
        <strain evidence="3">cv. Jamaican Lion 4</strain>
        <tissue evidence="2">Leaf</tissue>
    </source>
</reference>
<dbReference type="Proteomes" id="UP000583929">
    <property type="component" value="Unassembled WGS sequence"/>
</dbReference>
<comment type="caution">
    <text evidence="2">The sequence shown here is derived from an EMBL/GenBank/DDBJ whole genome shotgun (WGS) entry which is preliminary data.</text>
</comment>
<evidence type="ECO:0000313" key="3">
    <source>
        <dbReference type="Proteomes" id="UP000583929"/>
    </source>
</evidence>
<name>A0A7J6HE55_CANSA</name>
<accession>A0A7J6HE55</accession>
<dbReference type="AlphaFoldDB" id="A0A7J6HE55"/>
<dbReference type="EMBL" id="JAATIQ010000049">
    <property type="protein sequence ID" value="KAF4393141.1"/>
    <property type="molecule type" value="Genomic_DNA"/>
</dbReference>
<organism evidence="2 3">
    <name type="scientific">Cannabis sativa</name>
    <name type="common">Hemp</name>
    <name type="synonym">Marijuana</name>
    <dbReference type="NCBI Taxonomy" id="3483"/>
    <lineage>
        <taxon>Eukaryota</taxon>
        <taxon>Viridiplantae</taxon>
        <taxon>Streptophyta</taxon>
        <taxon>Embryophyta</taxon>
        <taxon>Tracheophyta</taxon>
        <taxon>Spermatophyta</taxon>
        <taxon>Magnoliopsida</taxon>
        <taxon>eudicotyledons</taxon>
        <taxon>Gunneridae</taxon>
        <taxon>Pentapetalae</taxon>
        <taxon>rosids</taxon>
        <taxon>fabids</taxon>
        <taxon>Rosales</taxon>
        <taxon>Cannabaceae</taxon>
        <taxon>Cannabis</taxon>
    </lineage>
</organism>
<evidence type="ECO:0000313" key="2">
    <source>
        <dbReference type="EMBL" id="KAF4393141.1"/>
    </source>
</evidence>
<feature type="region of interest" description="Disordered" evidence="1">
    <location>
        <begin position="135"/>
        <end position="161"/>
    </location>
</feature>
<feature type="compositionally biased region" description="Basic and acidic residues" evidence="1">
    <location>
        <begin position="135"/>
        <end position="147"/>
    </location>
</feature>
<gene>
    <name evidence="2" type="ORF">G4B88_001875</name>
</gene>
<proteinExistence type="predicted"/>
<dbReference type="InterPro" id="IPR038097">
    <property type="entry name" value="Ribosomal_eL36_sf"/>
</dbReference>
<keyword evidence="3" id="KW-1185">Reference proteome</keyword>
<dbReference type="Gene3D" id="1.10.10.1760">
    <property type="entry name" value="60S ribosomal protein L36"/>
    <property type="match status" value="1"/>
</dbReference>
<protein>
    <submittedName>
        <fullName evidence="2">Uncharacterized protein</fullName>
    </submittedName>
</protein>
<sequence length="182" mass="20331">MEIFYQNGVDFVQPQAAKPAGMVVALNLENRMDVTWNPDDYSIEDLVVFLGEKDMNTIKLICEKTKEAAEVARAMAVEGGVVALAAILVVAAEKINDSILEFRDSDSGSKEKMTIYECVIREALSFGRATSSVKESEDSKKRKDKSALKVAKRKLGTHKREKKRSTLIFYAKMRFDGATKKK</sequence>
<evidence type="ECO:0000256" key="1">
    <source>
        <dbReference type="SAM" id="MobiDB-lite"/>
    </source>
</evidence>